<keyword evidence="6" id="KW-0732">Signal</keyword>
<comment type="caution">
    <text evidence="15">The sequence shown here is derived from an EMBL/GenBank/DDBJ whole genome shotgun (WGS) entry which is preliminary data.</text>
</comment>
<dbReference type="AlphaFoldDB" id="A0AAN9Y0J4"/>
<dbReference type="InterPro" id="IPR033379">
    <property type="entry name" value="Acid_Pase_AS"/>
</dbReference>
<accession>A0AAN9Y0J4</accession>
<evidence type="ECO:0000313" key="15">
    <source>
        <dbReference type="EMBL" id="KAK7579971.1"/>
    </source>
</evidence>
<evidence type="ECO:0000256" key="2">
    <source>
        <dbReference type="ARBA" id="ARBA00008422"/>
    </source>
</evidence>
<dbReference type="Pfam" id="PF00328">
    <property type="entry name" value="His_Phos_2"/>
    <property type="match status" value="2"/>
</dbReference>
<organism evidence="15 16">
    <name type="scientific">Parthenolecanium corni</name>
    <dbReference type="NCBI Taxonomy" id="536013"/>
    <lineage>
        <taxon>Eukaryota</taxon>
        <taxon>Metazoa</taxon>
        <taxon>Ecdysozoa</taxon>
        <taxon>Arthropoda</taxon>
        <taxon>Hexapoda</taxon>
        <taxon>Insecta</taxon>
        <taxon>Pterygota</taxon>
        <taxon>Neoptera</taxon>
        <taxon>Paraneoptera</taxon>
        <taxon>Hemiptera</taxon>
        <taxon>Sternorrhyncha</taxon>
        <taxon>Coccoidea</taxon>
        <taxon>Coccidae</taxon>
        <taxon>Parthenolecanium</taxon>
    </lineage>
</organism>
<evidence type="ECO:0000313" key="16">
    <source>
        <dbReference type="Proteomes" id="UP001367676"/>
    </source>
</evidence>
<evidence type="ECO:0000256" key="8">
    <source>
        <dbReference type="ARBA" id="ARBA00023136"/>
    </source>
</evidence>
<evidence type="ECO:0000256" key="6">
    <source>
        <dbReference type="ARBA" id="ARBA00022729"/>
    </source>
</evidence>
<evidence type="ECO:0000256" key="12">
    <source>
        <dbReference type="ARBA" id="ARBA00043691"/>
    </source>
</evidence>
<reference evidence="15 16" key="1">
    <citation type="submission" date="2024-03" db="EMBL/GenBank/DDBJ databases">
        <title>Adaptation during the transition from Ophiocordyceps entomopathogen to insect associate is accompanied by gene loss and intensified selection.</title>
        <authorList>
            <person name="Ward C.M."/>
            <person name="Onetto C.A."/>
            <person name="Borneman A.R."/>
        </authorList>
    </citation>
    <scope>NUCLEOTIDE SEQUENCE [LARGE SCALE GENOMIC DNA]</scope>
    <source>
        <strain evidence="15">AWRI1</strain>
        <tissue evidence="15">Single Adult Female</tissue>
    </source>
</reference>
<dbReference type="PANTHER" id="PTHR20963">
    <property type="entry name" value="MULTIPLE INOSITOL POLYPHOSPHATE PHOSPHATASE-RELATED"/>
    <property type="match status" value="1"/>
</dbReference>
<comment type="catalytic activity">
    <reaction evidence="13">
        <text>(2R)-2,3-bisphosphoglycerate + H2O = (2R)-2-phosphoglycerate + phosphate</text>
        <dbReference type="Rhea" id="RHEA:27381"/>
        <dbReference type="ChEBI" id="CHEBI:15377"/>
        <dbReference type="ChEBI" id="CHEBI:43474"/>
        <dbReference type="ChEBI" id="CHEBI:58248"/>
        <dbReference type="ChEBI" id="CHEBI:58289"/>
        <dbReference type="EC" id="3.1.3.80"/>
    </reaction>
    <physiologicalReaction direction="left-to-right" evidence="13">
        <dbReference type="Rhea" id="RHEA:27382"/>
    </physiologicalReaction>
</comment>
<dbReference type="Proteomes" id="UP001367676">
    <property type="component" value="Unassembled WGS sequence"/>
</dbReference>
<proteinExistence type="inferred from homology"/>
<evidence type="ECO:0000256" key="1">
    <source>
        <dbReference type="ARBA" id="ARBA00004370"/>
    </source>
</evidence>
<evidence type="ECO:0000256" key="5">
    <source>
        <dbReference type="ARBA" id="ARBA00018097"/>
    </source>
</evidence>
<evidence type="ECO:0000256" key="14">
    <source>
        <dbReference type="SAM" id="MobiDB-lite"/>
    </source>
</evidence>
<evidence type="ECO:0000256" key="9">
    <source>
        <dbReference type="ARBA" id="ARBA00031642"/>
    </source>
</evidence>
<keyword evidence="16" id="KW-1185">Reference proteome</keyword>
<evidence type="ECO:0000256" key="11">
    <source>
        <dbReference type="ARBA" id="ARBA00043671"/>
    </source>
</evidence>
<feature type="region of interest" description="Disordered" evidence="14">
    <location>
        <begin position="865"/>
        <end position="905"/>
    </location>
</feature>
<dbReference type="GO" id="GO:0016020">
    <property type="term" value="C:membrane"/>
    <property type="evidence" value="ECO:0007669"/>
    <property type="project" value="UniProtKB-SubCell"/>
</dbReference>
<comment type="catalytic activity">
    <reaction evidence="10">
        <text>1D-myo-inositol 1,2,5,6-tetrakisphosphate + H2O = 1D-myo-inositol 1,2,6-trisphosphate + phosphate</text>
        <dbReference type="Rhea" id="RHEA:77119"/>
        <dbReference type="ChEBI" id="CHEBI:15377"/>
        <dbReference type="ChEBI" id="CHEBI:43474"/>
        <dbReference type="ChEBI" id="CHEBI:195535"/>
        <dbReference type="ChEBI" id="CHEBI:195537"/>
        <dbReference type="EC" id="3.1.3.62"/>
    </reaction>
    <physiologicalReaction direction="left-to-right" evidence="10">
        <dbReference type="Rhea" id="RHEA:77120"/>
    </physiologicalReaction>
</comment>
<evidence type="ECO:0000256" key="13">
    <source>
        <dbReference type="ARBA" id="ARBA00043832"/>
    </source>
</evidence>
<comment type="catalytic activity">
    <reaction evidence="11">
        <text>1D-myo-inositol 1,2,4,5,6-pentakisphosphate + H2O = 1D-myo-inositol 1,2,5,6-tetrakisphosphate + phosphate</text>
        <dbReference type="Rhea" id="RHEA:77115"/>
        <dbReference type="ChEBI" id="CHEBI:15377"/>
        <dbReference type="ChEBI" id="CHEBI:43474"/>
        <dbReference type="ChEBI" id="CHEBI:57798"/>
        <dbReference type="ChEBI" id="CHEBI:195535"/>
        <dbReference type="EC" id="3.1.3.62"/>
    </reaction>
    <physiologicalReaction direction="left-to-right" evidence="11">
        <dbReference type="Rhea" id="RHEA:77116"/>
    </physiologicalReaction>
</comment>
<comment type="catalytic activity">
    <reaction evidence="12">
        <text>1D-myo-inositol hexakisphosphate + H2O = 1D-myo-inositol 1,2,4,5,6-pentakisphosphate + phosphate</text>
        <dbReference type="Rhea" id="RHEA:16989"/>
        <dbReference type="ChEBI" id="CHEBI:15377"/>
        <dbReference type="ChEBI" id="CHEBI:43474"/>
        <dbReference type="ChEBI" id="CHEBI:57798"/>
        <dbReference type="ChEBI" id="CHEBI:58130"/>
        <dbReference type="EC" id="3.1.3.62"/>
    </reaction>
    <physiologicalReaction direction="left-to-right" evidence="12">
        <dbReference type="Rhea" id="RHEA:16990"/>
    </physiologicalReaction>
</comment>
<evidence type="ECO:0000256" key="7">
    <source>
        <dbReference type="ARBA" id="ARBA00022801"/>
    </source>
</evidence>
<comment type="subcellular location">
    <subcellularLocation>
        <location evidence="1">Membrane</location>
    </subcellularLocation>
</comment>
<feature type="region of interest" description="Disordered" evidence="14">
    <location>
        <begin position="925"/>
        <end position="951"/>
    </location>
</feature>
<protein>
    <recommendedName>
        <fullName evidence="5">Multiple inositol polyphosphate phosphatase 1</fullName>
        <ecNumber evidence="4">3.1.3.62</ecNumber>
        <ecNumber evidence="3">3.1.3.80</ecNumber>
    </recommendedName>
    <alternativeName>
        <fullName evidence="9">2,3-bisphosphoglycerate 3-phosphatase</fullName>
    </alternativeName>
</protein>
<dbReference type="InterPro" id="IPR029033">
    <property type="entry name" value="His_PPase_superfam"/>
</dbReference>
<dbReference type="CDD" id="cd07061">
    <property type="entry name" value="HP_HAP_like"/>
    <property type="match status" value="2"/>
</dbReference>
<dbReference type="GO" id="GO:0003993">
    <property type="term" value="F:acid phosphatase activity"/>
    <property type="evidence" value="ECO:0007669"/>
    <property type="project" value="TreeGrafter"/>
</dbReference>
<dbReference type="EMBL" id="JBBCAQ010000034">
    <property type="protein sequence ID" value="KAK7579971.1"/>
    <property type="molecule type" value="Genomic_DNA"/>
</dbReference>
<evidence type="ECO:0000256" key="3">
    <source>
        <dbReference type="ARBA" id="ARBA00012976"/>
    </source>
</evidence>
<sequence length="978" mass="110727">MSLDVNVTPGTPKPPILAKNVVAPKSECHKSKMGDTRISNKEIGASVHGQTEYCYAQDDNPYLYFGTKSPYDIKSTKDISVPSGCSILYVYGIIRHGTRYPTESDNLKQDELTQLRDQIVKNHETDKRGKLCTEDIELLKNWKYSWVTSEYGKLTDQGIVDVEGVADRMVKKLDEFAKNIEKDKLTLRTSSKDRCKDSAIKFANVLYKSSSDLDGNKIKVDDGMMRENDNKKSDNQELEKFKKSDAMAAVITRVSERCGYQTKLSIDQVIMMYKQCVFEKAIKPADKAAFCTPFTKVDMQTMEYPDDLETYYEHGPGSSTKKDKSCPMIRDVLKVFSELENNANPSQIATFNFGHSSSVCSLIANLGMRKDDEALRSDNFEKYKESRKWRTSLMNPFASNVIMVVSKCSGELKVSTYNNERYERPQGFDSDLVPYKTVKEKLQAIVKECPAVESTDEYCYSLDNNPYGYFGTKTPYSNVRSAQIAPPTDCRVVYVWGLIRHGTRHANKDKELTSETLTPIRDEIIANHRQHNRGQLCNDDLTDLQNWNFPWEDGLCGKIMPQGLRDMENIAVNMKRQLPDFFRSASKDKFIIQSSTKSRCQESAIAFTNELYGSTATEVDENNIQINNNMLRTQGRKKAAEVEELNKFKNSILMDNVLSQISSRLGYTAKLNFEFVYKLYDQCVFEKAMNIRSKSPFCAAFTPDHMKIMEYCEDLDTYYTLGHGESKFKEQACPLVVDLYKKLENVQTKQNPSVSGNFYFANAQILLPVLTKMGLFRDAQPLTSDDYATRGESRAWKTSLMSPFAGNIMAVASECTNGMSVSFYVNEALLTFPSCPDGRCLWQSFKDGTFKNEIMKDCNAVTESDTAKDVKAKEEEKSSNCANQKDKCNPSRTEKDPCKDVKEDSKETLMDEIKKTLKEIISKMENQAADSGKSVKKEPDSSKDSSKGSGAAGLQSMEFQTIFLVALFTIVGLFRKFI</sequence>
<dbReference type="PROSITE" id="PS00616">
    <property type="entry name" value="HIS_ACID_PHOSPHAT_1"/>
    <property type="match status" value="1"/>
</dbReference>
<dbReference type="GO" id="GO:0034417">
    <property type="term" value="F:bisphosphoglycerate 3-phosphatase activity"/>
    <property type="evidence" value="ECO:0007669"/>
    <property type="project" value="UniProtKB-EC"/>
</dbReference>
<gene>
    <name evidence="15" type="ORF">V9T40_000600</name>
</gene>
<evidence type="ECO:0000256" key="4">
    <source>
        <dbReference type="ARBA" id="ARBA00013040"/>
    </source>
</evidence>
<name>A0AAN9Y0J4_9HEMI</name>
<keyword evidence="8" id="KW-0472">Membrane</keyword>
<dbReference type="SUPFAM" id="SSF53254">
    <property type="entry name" value="Phosphoglycerate mutase-like"/>
    <property type="match status" value="2"/>
</dbReference>
<evidence type="ECO:0000256" key="10">
    <source>
        <dbReference type="ARBA" id="ARBA00043668"/>
    </source>
</evidence>
<dbReference type="InterPro" id="IPR000560">
    <property type="entry name" value="His_Pase_clade-2"/>
</dbReference>
<dbReference type="Gene3D" id="3.40.50.1240">
    <property type="entry name" value="Phosphoglycerate mutase-like"/>
    <property type="match status" value="2"/>
</dbReference>
<comment type="similarity">
    <text evidence="2">Belongs to the histidine acid phosphatase family. MINPP1 subfamily.</text>
</comment>
<dbReference type="GO" id="GO:0052745">
    <property type="term" value="F:inositol phosphate phosphatase activity"/>
    <property type="evidence" value="ECO:0007669"/>
    <property type="project" value="TreeGrafter"/>
</dbReference>
<keyword evidence="7" id="KW-0378">Hydrolase</keyword>
<feature type="compositionally biased region" description="Basic and acidic residues" evidence="14">
    <location>
        <begin position="933"/>
        <end position="946"/>
    </location>
</feature>
<dbReference type="PANTHER" id="PTHR20963:SF8">
    <property type="entry name" value="MULTIPLE INOSITOL POLYPHOSPHATE PHOSPHATASE 1"/>
    <property type="match status" value="1"/>
</dbReference>
<dbReference type="EC" id="3.1.3.62" evidence="4"/>
<dbReference type="EC" id="3.1.3.80" evidence="3"/>